<gene>
    <name evidence="11" type="ORF">WJX72_006176</name>
</gene>
<protein>
    <recommendedName>
        <fullName evidence="4">NAD(+) diphosphatase</fullName>
        <ecNumber evidence="4">3.6.1.22</ecNumber>
    </recommendedName>
</protein>
<evidence type="ECO:0000313" key="12">
    <source>
        <dbReference type="Proteomes" id="UP001489004"/>
    </source>
</evidence>
<keyword evidence="8" id="KW-0520">NAD</keyword>
<dbReference type="GO" id="GO:0035529">
    <property type="term" value="F:NADH pyrophosphatase activity"/>
    <property type="evidence" value="ECO:0007669"/>
    <property type="project" value="TreeGrafter"/>
</dbReference>
<keyword evidence="7" id="KW-0460">Magnesium</keyword>
<dbReference type="PROSITE" id="PS00893">
    <property type="entry name" value="NUDIX_BOX"/>
    <property type="match status" value="1"/>
</dbReference>
<organism evidence="11 12">
    <name type="scientific">[Myrmecia] bisecta</name>
    <dbReference type="NCBI Taxonomy" id="41462"/>
    <lineage>
        <taxon>Eukaryota</taxon>
        <taxon>Viridiplantae</taxon>
        <taxon>Chlorophyta</taxon>
        <taxon>core chlorophytes</taxon>
        <taxon>Trebouxiophyceae</taxon>
        <taxon>Trebouxiales</taxon>
        <taxon>Trebouxiaceae</taxon>
        <taxon>Myrmecia</taxon>
    </lineage>
</organism>
<evidence type="ECO:0000256" key="4">
    <source>
        <dbReference type="ARBA" id="ARBA00012381"/>
    </source>
</evidence>
<dbReference type="Pfam" id="PF09297">
    <property type="entry name" value="Zn_ribbon_NUD"/>
    <property type="match status" value="1"/>
</dbReference>
<dbReference type="NCBIfam" id="NF001299">
    <property type="entry name" value="PRK00241.1"/>
    <property type="match status" value="1"/>
</dbReference>
<evidence type="ECO:0000256" key="7">
    <source>
        <dbReference type="ARBA" id="ARBA00022842"/>
    </source>
</evidence>
<evidence type="ECO:0000256" key="9">
    <source>
        <dbReference type="ARBA" id="ARBA00023679"/>
    </source>
</evidence>
<evidence type="ECO:0000256" key="8">
    <source>
        <dbReference type="ARBA" id="ARBA00023027"/>
    </source>
</evidence>
<dbReference type="InterPro" id="IPR050241">
    <property type="entry name" value="NAD-cap_RNA_hydrolase_NudC"/>
</dbReference>
<accession>A0AAW1P4N7</accession>
<sequence>MLLAPRGACTSSSRRTAYSDELQNLAGLQLAGGSLFFQEGEQRVELHPVLLGEEQGGRCKYALDVSSSEPLVDSGLGSFKELRSLMPLLPPEELAVAGHAVSITQWHKNHVFCGKCGEPTQPIEAGGKRQCVKDHTHREYPRTDPVVIMMVESPDGSQALLGRSKKVRAGMYTCLAGFVEQAESIEEAVRREVREEAGIELGRVSILGSQPWPIGRGGSCELMIGCVAQATSDALSMDPDEMDDVRWIAKADVRKAVETSGQPDNPYLGGRSTTPDGIDFWIPPPFAIAHHLIKAWAEKEEPWFSRL</sequence>
<dbReference type="Pfam" id="PF09296">
    <property type="entry name" value="NUDIX-like"/>
    <property type="match status" value="1"/>
</dbReference>
<dbReference type="InterPro" id="IPR015375">
    <property type="entry name" value="NADH_PPase-like_N"/>
</dbReference>
<comment type="catalytic activity">
    <reaction evidence="9">
        <text>a 5'-end NAD(+)-phospho-ribonucleoside in mRNA + H2O = a 5'-end phospho-adenosine-phospho-ribonucleoside in mRNA + beta-nicotinamide D-ribonucleotide + 2 H(+)</text>
        <dbReference type="Rhea" id="RHEA:60876"/>
        <dbReference type="Rhea" id="RHEA-COMP:15698"/>
        <dbReference type="Rhea" id="RHEA-COMP:15719"/>
        <dbReference type="ChEBI" id="CHEBI:14649"/>
        <dbReference type="ChEBI" id="CHEBI:15377"/>
        <dbReference type="ChEBI" id="CHEBI:15378"/>
        <dbReference type="ChEBI" id="CHEBI:144029"/>
        <dbReference type="ChEBI" id="CHEBI:144051"/>
    </reaction>
    <physiologicalReaction direction="left-to-right" evidence="9">
        <dbReference type="Rhea" id="RHEA:60877"/>
    </physiologicalReaction>
</comment>
<evidence type="ECO:0000256" key="6">
    <source>
        <dbReference type="ARBA" id="ARBA00022801"/>
    </source>
</evidence>
<dbReference type="CDD" id="cd03429">
    <property type="entry name" value="NUDIX_NADH_pyrophosphatase_Nudt13"/>
    <property type="match status" value="1"/>
</dbReference>
<dbReference type="Pfam" id="PF00293">
    <property type="entry name" value="NUDIX"/>
    <property type="match status" value="1"/>
</dbReference>
<evidence type="ECO:0000256" key="2">
    <source>
        <dbReference type="ARBA" id="ARBA00001947"/>
    </source>
</evidence>
<dbReference type="InterPro" id="IPR020084">
    <property type="entry name" value="NUDIX_hydrolase_CS"/>
</dbReference>
<proteinExistence type="inferred from homology"/>
<comment type="caution">
    <text evidence="11">The sequence shown here is derived from an EMBL/GenBank/DDBJ whole genome shotgun (WGS) entry which is preliminary data.</text>
</comment>
<dbReference type="EC" id="3.6.1.22" evidence="4"/>
<feature type="domain" description="Nudix hydrolase" evidence="10">
    <location>
        <begin position="141"/>
        <end position="272"/>
    </location>
</feature>
<evidence type="ECO:0000256" key="5">
    <source>
        <dbReference type="ARBA" id="ARBA00022723"/>
    </source>
</evidence>
<dbReference type="Gene3D" id="3.90.79.10">
    <property type="entry name" value="Nucleoside Triphosphate Pyrophosphohydrolase"/>
    <property type="match status" value="1"/>
</dbReference>
<comment type="similarity">
    <text evidence="3">Belongs to the Nudix hydrolase family. NudC subfamily.</text>
</comment>
<evidence type="ECO:0000259" key="10">
    <source>
        <dbReference type="PROSITE" id="PS51462"/>
    </source>
</evidence>
<dbReference type="PANTHER" id="PTHR42904:SF6">
    <property type="entry name" value="NAD-CAPPED RNA HYDROLASE NUDT12"/>
    <property type="match status" value="1"/>
</dbReference>
<comment type="cofactor">
    <cofactor evidence="2">
        <name>Zn(2+)</name>
        <dbReference type="ChEBI" id="CHEBI:29105"/>
    </cofactor>
</comment>
<keyword evidence="12" id="KW-1185">Reference proteome</keyword>
<evidence type="ECO:0000256" key="1">
    <source>
        <dbReference type="ARBA" id="ARBA00001946"/>
    </source>
</evidence>
<dbReference type="InterPro" id="IPR000086">
    <property type="entry name" value="NUDIX_hydrolase_dom"/>
</dbReference>
<dbReference type="InterPro" id="IPR015376">
    <property type="entry name" value="Znr_NADH_PPase"/>
</dbReference>
<evidence type="ECO:0000313" key="11">
    <source>
        <dbReference type="EMBL" id="KAK9805210.1"/>
    </source>
</evidence>
<keyword evidence="5" id="KW-0479">Metal-binding</keyword>
<reference evidence="11 12" key="1">
    <citation type="journal article" date="2024" name="Nat. Commun.">
        <title>Phylogenomics reveals the evolutionary origins of lichenization in chlorophyte algae.</title>
        <authorList>
            <person name="Puginier C."/>
            <person name="Libourel C."/>
            <person name="Otte J."/>
            <person name="Skaloud P."/>
            <person name="Haon M."/>
            <person name="Grisel S."/>
            <person name="Petersen M."/>
            <person name="Berrin J.G."/>
            <person name="Delaux P.M."/>
            <person name="Dal Grande F."/>
            <person name="Keller J."/>
        </authorList>
    </citation>
    <scope>NUCLEOTIDE SEQUENCE [LARGE SCALE GENOMIC DNA]</scope>
    <source>
        <strain evidence="11 12">SAG 2043</strain>
    </source>
</reference>
<dbReference type="AlphaFoldDB" id="A0AAW1P4N7"/>
<dbReference type="Proteomes" id="UP001489004">
    <property type="component" value="Unassembled WGS sequence"/>
</dbReference>
<dbReference type="GO" id="GO:0046872">
    <property type="term" value="F:metal ion binding"/>
    <property type="evidence" value="ECO:0007669"/>
    <property type="project" value="UniProtKB-KW"/>
</dbReference>
<dbReference type="GO" id="GO:0006742">
    <property type="term" value="P:NADP+ catabolic process"/>
    <property type="evidence" value="ECO:0007669"/>
    <property type="project" value="TreeGrafter"/>
</dbReference>
<dbReference type="GO" id="GO:0005777">
    <property type="term" value="C:peroxisome"/>
    <property type="evidence" value="ECO:0007669"/>
    <property type="project" value="TreeGrafter"/>
</dbReference>
<dbReference type="InterPro" id="IPR049734">
    <property type="entry name" value="NudC-like_C"/>
</dbReference>
<dbReference type="GO" id="GO:0005829">
    <property type="term" value="C:cytosol"/>
    <property type="evidence" value="ECO:0007669"/>
    <property type="project" value="TreeGrafter"/>
</dbReference>
<dbReference type="Gene3D" id="3.90.79.20">
    <property type="match status" value="1"/>
</dbReference>
<dbReference type="SUPFAM" id="SSF55811">
    <property type="entry name" value="Nudix"/>
    <property type="match status" value="1"/>
</dbReference>
<dbReference type="EMBL" id="JALJOR010000016">
    <property type="protein sequence ID" value="KAK9805210.1"/>
    <property type="molecule type" value="Genomic_DNA"/>
</dbReference>
<dbReference type="GO" id="GO:0019677">
    <property type="term" value="P:NAD+ catabolic process"/>
    <property type="evidence" value="ECO:0007669"/>
    <property type="project" value="TreeGrafter"/>
</dbReference>
<comment type="cofactor">
    <cofactor evidence="1">
        <name>Mg(2+)</name>
        <dbReference type="ChEBI" id="CHEBI:18420"/>
    </cofactor>
</comment>
<dbReference type="PROSITE" id="PS51462">
    <property type="entry name" value="NUDIX"/>
    <property type="match status" value="1"/>
</dbReference>
<keyword evidence="6" id="KW-0378">Hydrolase</keyword>
<evidence type="ECO:0000256" key="3">
    <source>
        <dbReference type="ARBA" id="ARBA00009595"/>
    </source>
</evidence>
<dbReference type="InterPro" id="IPR015797">
    <property type="entry name" value="NUDIX_hydrolase-like_dom_sf"/>
</dbReference>
<name>A0AAW1P4N7_9CHLO</name>
<dbReference type="PANTHER" id="PTHR42904">
    <property type="entry name" value="NUDIX HYDROLASE, NUDC SUBFAMILY"/>
    <property type="match status" value="1"/>
</dbReference>